<accession>A0A8S1XNR8</accession>
<protein>
    <submittedName>
        <fullName evidence="1">Uncharacterized protein</fullName>
    </submittedName>
</protein>
<gene>
    <name evidence="1" type="ORF">POCTA_138.1.T1280111</name>
</gene>
<comment type="caution">
    <text evidence="1">The sequence shown here is derived from an EMBL/GenBank/DDBJ whole genome shotgun (WGS) entry which is preliminary data.</text>
</comment>
<name>A0A8S1XNR8_PAROT</name>
<reference evidence="1" key="1">
    <citation type="submission" date="2021-01" db="EMBL/GenBank/DDBJ databases">
        <authorList>
            <consortium name="Genoscope - CEA"/>
            <person name="William W."/>
        </authorList>
    </citation>
    <scope>NUCLEOTIDE SEQUENCE</scope>
</reference>
<organism evidence="1 2">
    <name type="scientific">Paramecium octaurelia</name>
    <dbReference type="NCBI Taxonomy" id="43137"/>
    <lineage>
        <taxon>Eukaryota</taxon>
        <taxon>Sar</taxon>
        <taxon>Alveolata</taxon>
        <taxon>Ciliophora</taxon>
        <taxon>Intramacronucleata</taxon>
        <taxon>Oligohymenophorea</taxon>
        <taxon>Peniculida</taxon>
        <taxon>Parameciidae</taxon>
        <taxon>Paramecium</taxon>
    </lineage>
</organism>
<dbReference type="Proteomes" id="UP000683925">
    <property type="component" value="Unassembled WGS sequence"/>
</dbReference>
<dbReference type="EMBL" id="CAJJDP010000128">
    <property type="protein sequence ID" value="CAD8202841.1"/>
    <property type="molecule type" value="Genomic_DNA"/>
</dbReference>
<evidence type="ECO:0000313" key="1">
    <source>
        <dbReference type="EMBL" id="CAD8202841.1"/>
    </source>
</evidence>
<dbReference type="AlphaFoldDB" id="A0A8S1XNR8"/>
<proteinExistence type="predicted"/>
<evidence type="ECO:0000313" key="2">
    <source>
        <dbReference type="Proteomes" id="UP000683925"/>
    </source>
</evidence>
<sequence>MRLQLRIHYFRMLPPLLSNQINRNIWLSIASIYSKHINSFAKLHKKRIQLVTNYFVTKLSFAY</sequence>
<keyword evidence="2" id="KW-1185">Reference proteome</keyword>